<reference evidence="2 3" key="1">
    <citation type="journal article" date="2023" name="ISME J.">
        <title>Cultivation and genomic characterization of novel and ubiquitous marine nitrite-oxidizing bacteria from the Nitrospirales.</title>
        <authorList>
            <person name="Mueller A.J."/>
            <person name="Daebeler A."/>
            <person name="Herbold C.W."/>
            <person name="Kirkegaard R.H."/>
            <person name="Daims H."/>
        </authorList>
    </citation>
    <scope>NUCLEOTIDE SEQUENCE [LARGE SCALE GENOMIC DNA]</scope>
    <source>
        <strain evidence="2 3">EB</strain>
    </source>
</reference>
<proteinExistence type="predicted"/>
<evidence type="ECO:0000313" key="2">
    <source>
        <dbReference type="EMBL" id="MDT7041593.1"/>
    </source>
</evidence>
<dbReference type="RefSeq" id="WP_313831942.1">
    <property type="nucleotide sequence ID" value="NZ_JAQOUE010000001.1"/>
</dbReference>
<dbReference type="Proteomes" id="UP001250932">
    <property type="component" value="Unassembled WGS sequence"/>
</dbReference>
<dbReference type="SUPFAM" id="SSF53795">
    <property type="entry name" value="PEP carboxykinase-like"/>
    <property type="match status" value="1"/>
</dbReference>
<dbReference type="InterPro" id="IPR027417">
    <property type="entry name" value="P-loop_NTPase"/>
</dbReference>
<dbReference type="Gene3D" id="3.40.50.300">
    <property type="entry name" value="P-loop containing nucleotide triphosphate hydrolases"/>
    <property type="match status" value="1"/>
</dbReference>
<sequence>MYESCFPIHGIGVKLSTKSFAICEAFSDLSQDSLGSEAITSDVRVELHAIAHLNQIPTTILKSKCNLIRRKGKLEKEVKRFGLTYEFYQDQEKLVIELYQYGLIFINGPGALARAYLVKPESMDLELRSFFVNVAIAELLRWKGLYEIHAVAMERFGKGVMIAGKPGLGKTTAGLSLLRAGYGFISDDFPFLRIKESRIEILAGHDRIDVREKTLGFFPELQTIPLTRRDRSKKDSFYVNDLFPGTKVDSCECHLLLFPQVVSEKQSYLKPMSKHLALKELLPQGLLIHDKEIAKREFQLYSTLVERTPCYRLHYGEDRWDLPTLLDPILQKCCGDGSQMGVRAASFTNAAV</sequence>
<dbReference type="InterPro" id="IPR011104">
    <property type="entry name" value="Hpr_kin/Pase_C"/>
</dbReference>
<name>A0ABU3K5E2_9BACT</name>
<dbReference type="Pfam" id="PF07475">
    <property type="entry name" value="Hpr_kinase_C"/>
    <property type="match status" value="1"/>
</dbReference>
<dbReference type="EMBL" id="JAQOUE010000001">
    <property type="protein sequence ID" value="MDT7041593.1"/>
    <property type="molecule type" value="Genomic_DNA"/>
</dbReference>
<accession>A0ABU3K5E2</accession>
<feature type="domain" description="HPr kinase/phosphorylase C-terminal" evidence="1">
    <location>
        <begin position="147"/>
        <end position="198"/>
    </location>
</feature>
<evidence type="ECO:0000313" key="3">
    <source>
        <dbReference type="Proteomes" id="UP001250932"/>
    </source>
</evidence>
<comment type="caution">
    <text evidence="2">The sequence shown here is derived from an EMBL/GenBank/DDBJ whole genome shotgun (WGS) entry which is preliminary data.</text>
</comment>
<evidence type="ECO:0000259" key="1">
    <source>
        <dbReference type="Pfam" id="PF07475"/>
    </source>
</evidence>
<gene>
    <name evidence="2" type="ORF">PPG34_04475</name>
</gene>
<protein>
    <recommendedName>
        <fullName evidence="1">HPr kinase/phosphorylase C-terminal domain-containing protein</fullName>
    </recommendedName>
</protein>
<keyword evidence="3" id="KW-1185">Reference proteome</keyword>
<organism evidence="2 3">
    <name type="scientific">Candidatus Nitronereus thalassa</name>
    <dbReference type="NCBI Taxonomy" id="3020898"/>
    <lineage>
        <taxon>Bacteria</taxon>
        <taxon>Pseudomonadati</taxon>
        <taxon>Nitrospirota</taxon>
        <taxon>Nitrospiria</taxon>
        <taxon>Nitrospirales</taxon>
        <taxon>Nitrospiraceae</taxon>
        <taxon>Candidatus Nitronereus</taxon>
    </lineage>
</organism>